<dbReference type="Proteomes" id="UP001060170">
    <property type="component" value="Chromosome 10"/>
</dbReference>
<reference evidence="2" key="2">
    <citation type="journal article" date="2018" name="Mol. Plant Microbe Interact.">
        <title>Genome sequence resources for the wheat stripe rust pathogen (Puccinia striiformis f. sp. tritici) and the barley stripe rust pathogen (Puccinia striiformis f. sp. hordei).</title>
        <authorList>
            <person name="Xia C."/>
            <person name="Wang M."/>
            <person name="Yin C."/>
            <person name="Cornejo O.E."/>
            <person name="Hulbert S.H."/>
            <person name="Chen X."/>
        </authorList>
    </citation>
    <scope>NUCLEOTIDE SEQUENCE [LARGE SCALE GENOMIC DNA]</scope>
    <source>
        <strain evidence="2">93-210</strain>
    </source>
</reference>
<evidence type="ECO:0000313" key="1">
    <source>
        <dbReference type="EMBL" id="KAI7944751.1"/>
    </source>
</evidence>
<organism evidence="1 2">
    <name type="scientific">Puccinia striiformis f. sp. tritici</name>
    <dbReference type="NCBI Taxonomy" id="168172"/>
    <lineage>
        <taxon>Eukaryota</taxon>
        <taxon>Fungi</taxon>
        <taxon>Dikarya</taxon>
        <taxon>Basidiomycota</taxon>
        <taxon>Pucciniomycotina</taxon>
        <taxon>Pucciniomycetes</taxon>
        <taxon>Pucciniales</taxon>
        <taxon>Pucciniaceae</taxon>
        <taxon>Puccinia</taxon>
    </lineage>
</organism>
<dbReference type="EMBL" id="CM045874">
    <property type="protein sequence ID" value="KAI7944751.1"/>
    <property type="molecule type" value="Genomic_DNA"/>
</dbReference>
<reference evidence="1 2" key="3">
    <citation type="journal article" date="2022" name="Microbiol. Spectr.">
        <title>Folding features and dynamics of 3D genome architecture in plant fungal pathogens.</title>
        <authorList>
            <person name="Xia C."/>
        </authorList>
    </citation>
    <scope>NUCLEOTIDE SEQUENCE [LARGE SCALE GENOMIC DNA]</scope>
    <source>
        <strain evidence="1 2">93-210</strain>
    </source>
</reference>
<sequence length="97" mass="10565">MYWCTGIKGLACRLAKAKAGSGNEPQYMDNRVPEEPSSQLTRRPLSLQVAVFPLPTSIRPRLVKASLADVQSASNSKPALKSCNLIRKGTTLILKII</sequence>
<reference evidence="2" key="1">
    <citation type="journal article" date="2018" name="BMC Genomics">
        <title>Genomic insights into host adaptation between the wheat stripe rust pathogen (Puccinia striiformis f. sp. tritici) and the barley stripe rust pathogen (Puccinia striiformis f. sp. hordei).</title>
        <authorList>
            <person name="Xia C."/>
            <person name="Wang M."/>
            <person name="Yin C."/>
            <person name="Cornejo O.E."/>
            <person name="Hulbert S.H."/>
            <person name="Chen X."/>
        </authorList>
    </citation>
    <scope>NUCLEOTIDE SEQUENCE [LARGE SCALE GENOMIC DNA]</scope>
    <source>
        <strain evidence="2">93-210</strain>
    </source>
</reference>
<name>A0ACC0E5X0_9BASI</name>
<protein>
    <submittedName>
        <fullName evidence="1">Uncharacterized protein</fullName>
    </submittedName>
</protein>
<proteinExistence type="predicted"/>
<comment type="caution">
    <text evidence="1">The sequence shown here is derived from an EMBL/GenBank/DDBJ whole genome shotgun (WGS) entry which is preliminary data.</text>
</comment>
<gene>
    <name evidence="1" type="ORF">MJO28_010446</name>
</gene>
<accession>A0ACC0E5X0</accession>
<evidence type="ECO:0000313" key="2">
    <source>
        <dbReference type="Proteomes" id="UP001060170"/>
    </source>
</evidence>
<keyword evidence="2" id="KW-1185">Reference proteome</keyword>